<keyword evidence="4 6" id="KW-0472">Membrane</keyword>
<dbReference type="OrthoDB" id="3212588at2"/>
<dbReference type="STRING" id="1005945.SAMN05216561_101394"/>
<dbReference type="GO" id="GO:0016020">
    <property type="term" value="C:membrane"/>
    <property type="evidence" value="ECO:0007669"/>
    <property type="project" value="UniProtKB-SubCell"/>
</dbReference>
<feature type="transmembrane region" description="Helical" evidence="6">
    <location>
        <begin position="199"/>
        <end position="222"/>
    </location>
</feature>
<proteinExistence type="predicted"/>
<organism evidence="7 8">
    <name type="scientific">Nocardioides psychrotolerans</name>
    <dbReference type="NCBI Taxonomy" id="1005945"/>
    <lineage>
        <taxon>Bacteria</taxon>
        <taxon>Bacillati</taxon>
        <taxon>Actinomycetota</taxon>
        <taxon>Actinomycetes</taxon>
        <taxon>Propionibacteriales</taxon>
        <taxon>Nocardioidaceae</taxon>
        <taxon>Nocardioides</taxon>
    </lineage>
</organism>
<dbReference type="EMBL" id="FOQG01000001">
    <property type="protein sequence ID" value="SFH67175.1"/>
    <property type="molecule type" value="Genomic_DNA"/>
</dbReference>
<feature type="region of interest" description="Disordered" evidence="5">
    <location>
        <begin position="1"/>
        <end position="65"/>
    </location>
</feature>
<evidence type="ECO:0000256" key="1">
    <source>
        <dbReference type="ARBA" id="ARBA00004141"/>
    </source>
</evidence>
<evidence type="ECO:0000256" key="2">
    <source>
        <dbReference type="ARBA" id="ARBA00022692"/>
    </source>
</evidence>
<evidence type="ECO:0000313" key="7">
    <source>
        <dbReference type="EMBL" id="SFH67175.1"/>
    </source>
</evidence>
<gene>
    <name evidence="7" type="ORF">SAMN05216561_101394</name>
</gene>
<dbReference type="GO" id="GO:0016765">
    <property type="term" value="F:transferase activity, transferring alkyl or aryl (other than methyl) groups"/>
    <property type="evidence" value="ECO:0007669"/>
    <property type="project" value="InterPro"/>
</dbReference>
<feature type="compositionally biased region" description="Basic and acidic residues" evidence="5">
    <location>
        <begin position="23"/>
        <end position="32"/>
    </location>
</feature>
<feature type="transmembrane region" description="Helical" evidence="6">
    <location>
        <begin position="175"/>
        <end position="193"/>
    </location>
</feature>
<dbReference type="Pfam" id="PF01040">
    <property type="entry name" value="UbiA"/>
    <property type="match status" value="1"/>
</dbReference>
<keyword evidence="2 6" id="KW-0812">Transmembrane</keyword>
<evidence type="ECO:0000256" key="5">
    <source>
        <dbReference type="SAM" id="MobiDB-lite"/>
    </source>
</evidence>
<evidence type="ECO:0000256" key="6">
    <source>
        <dbReference type="SAM" id="Phobius"/>
    </source>
</evidence>
<keyword evidence="8" id="KW-1185">Reference proteome</keyword>
<dbReference type="RefSeq" id="WP_091109941.1">
    <property type="nucleotide sequence ID" value="NZ_BKAF01000001.1"/>
</dbReference>
<feature type="transmembrane region" description="Helical" evidence="6">
    <location>
        <begin position="150"/>
        <end position="168"/>
    </location>
</feature>
<dbReference type="Proteomes" id="UP000198649">
    <property type="component" value="Unassembled WGS sequence"/>
</dbReference>
<comment type="subcellular location">
    <subcellularLocation>
        <location evidence="1">Membrane</location>
        <topology evidence="1">Multi-pass membrane protein</topology>
    </subcellularLocation>
</comment>
<evidence type="ECO:0000313" key="8">
    <source>
        <dbReference type="Proteomes" id="UP000198649"/>
    </source>
</evidence>
<feature type="transmembrane region" description="Helical" evidence="6">
    <location>
        <begin position="234"/>
        <end position="252"/>
    </location>
</feature>
<dbReference type="AlphaFoldDB" id="A0A1I3BXZ0"/>
<dbReference type="InterPro" id="IPR000537">
    <property type="entry name" value="UbiA_prenyltransferase"/>
</dbReference>
<name>A0A1I3BXZ0_9ACTN</name>
<protein>
    <submittedName>
        <fullName evidence="7">4-hydroxybenzoate polyprenyltransferase</fullName>
    </submittedName>
</protein>
<keyword evidence="7" id="KW-0808">Transferase</keyword>
<evidence type="ECO:0000256" key="3">
    <source>
        <dbReference type="ARBA" id="ARBA00022989"/>
    </source>
</evidence>
<dbReference type="Gene3D" id="1.10.357.140">
    <property type="entry name" value="UbiA prenyltransferase"/>
    <property type="match status" value="1"/>
</dbReference>
<accession>A0A1I3BXZ0</accession>
<sequence>MAKKQRWKPSSTAGEGPVPETGGRAEAEEVSRGGDTVLTEVPPDDGSLTPPVTAAPDPQRRAPGRLGLRDRLPILLLQAAHPRQAVLTAAGLAAAAALSGRPTREVAVVLATVLVGQVILGWHNDLVDRRRDARHDQPGKPLATERLDPGTAWFALTCGVLLVVPLSITSGINAGSAYLLALGVGLLGNVVLRKGKASWLPWAVSFGLFPAFLSYGGWGGAFEGTPPTWQMTGLFALLGIGVHVLRALWGLVADNEDGWTYLPLALGLRLGATRLLALAGAYTSVVLVLMAFAATYVGLRQ</sequence>
<dbReference type="InterPro" id="IPR044878">
    <property type="entry name" value="UbiA_sf"/>
</dbReference>
<keyword evidence="3 6" id="KW-1133">Transmembrane helix</keyword>
<feature type="transmembrane region" description="Helical" evidence="6">
    <location>
        <begin position="272"/>
        <end position="299"/>
    </location>
</feature>
<evidence type="ECO:0000256" key="4">
    <source>
        <dbReference type="ARBA" id="ARBA00023136"/>
    </source>
</evidence>
<reference evidence="7 8" key="1">
    <citation type="submission" date="2016-10" db="EMBL/GenBank/DDBJ databases">
        <authorList>
            <person name="de Groot N.N."/>
        </authorList>
    </citation>
    <scope>NUCLEOTIDE SEQUENCE [LARGE SCALE GENOMIC DNA]</scope>
    <source>
        <strain evidence="7 8">CGMCC 1.11156</strain>
    </source>
</reference>